<reference evidence="1 2" key="1">
    <citation type="journal article" date="2022" name="DNA Res.">
        <title>Chromosomal-level genome assembly of the orchid tree Bauhinia variegata (Leguminosae; Cercidoideae) supports the allotetraploid origin hypothesis of Bauhinia.</title>
        <authorList>
            <person name="Zhong Y."/>
            <person name="Chen Y."/>
            <person name="Zheng D."/>
            <person name="Pang J."/>
            <person name="Liu Y."/>
            <person name="Luo S."/>
            <person name="Meng S."/>
            <person name="Qian L."/>
            <person name="Wei D."/>
            <person name="Dai S."/>
            <person name="Zhou R."/>
        </authorList>
    </citation>
    <scope>NUCLEOTIDE SEQUENCE [LARGE SCALE GENOMIC DNA]</scope>
    <source>
        <strain evidence="1">BV-YZ2020</strain>
    </source>
</reference>
<name>A0ACB9MDP0_BAUVA</name>
<accession>A0ACB9MDP0</accession>
<comment type="caution">
    <text evidence="1">The sequence shown here is derived from an EMBL/GenBank/DDBJ whole genome shotgun (WGS) entry which is preliminary data.</text>
</comment>
<proteinExistence type="predicted"/>
<keyword evidence="2" id="KW-1185">Reference proteome</keyword>
<organism evidence="1 2">
    <name type="scientific">Bauhinia variegata</name>
    <name type="common">Purple orchid tree</name>
    <name type="synonym">Phanera variegata</name>
    <dbReference type="NCBI Taxonomy" id="167791"/>
    <lineage>
        <taxon>Eukaryota</taxon>
        <taxon>Viridiplantae</taxon>
        <taxon>Streptophyta</taxon>
        <taxon>Embryophyta</taxon>
        <taxon>Tracheophyta</taxon>
        <taxon>Spermatophyta</taxon>
        <taxon>Magnoliopsida</taxon>
        <taxon>eudicotyledons</taxon>
        <taxon>Gunneridae</taxon>
        <taxon>Pentapetalae</taxon>
        <taxon>rosids</taxon>
        <taxon>fabids</taxon>
        <taxon>Fabales</taxon>
        <taxon>Fabaceae</taxon>
        <taxon>Cercidoideae</taxon>
        <taxon>Cercideae</taxon>
        <taxon>Bauhiniinae</taxon>
        <taxon>Bauhinia</taxon>
    </lineage>
</organism>
<sequence>MAFGEEYQQEYECLLFDVDDTLYPSSSGLSAQCSKNILEYMVERLGIDEKKVIETNQFLYKNYGTSMAGLKAIGYDFDYDDYHRFVHGRLPYEKLNPDFILRTLLHSLPIRKVIFSNGDKVHVAKVLRRLGLEDCFERIICFETLNNNSMDHRCSSYRYHNNNGSSDSALAPTPILCKPHQISFELALKIANINSHKTLFFDDSICNIEAAKRVGLHTVLVGSSQRSAGVDFALESIHNMKDAVPELWKVNGNSVNTRIPPNMAMETSVLA</sequence>
<dbReference type="Proteomes" id="UP000828941">
    <property type="component" value="Chromosome 9"/>
</dbReference>
<evidence type="ECO:0000313" key="1">
    <source>
        <dbReference type="EMBL" id="KAI4322131.1"/>
    </source>
</evidence>
<protein>
    <submittedName>
        <fullName evidence="1">Uncharacterized protein</fullName>
    </submittedName>
</protein>
<gene>
    <name evidence="1" type="ORF">L6164_021850</name>
</gene>
<evidence type="ECO:0000313" key="2">
    <source>
        <dbReference type="Proteomes" id="UP000828941"/>
    </source>
</evidence>
<dbReference type="EMBL" id="CM039434">
    <property type="protein sequence ID" value="KAI4322131.1"/>
    <property type="molecule type" value="Genomic_DNA"/>
</dbReference>